<dbReference type="EMBL" id="CP047385">
    <property type="protein sequence ID" value="QHF14006.1"/>
    <property type="molecule type" value="Genomic_DNA"/>
</dbReference>
<keyword evidence="1" id="KW-1133">Transmembrane helix</keyword>
<keyword evidence="4" id="KW-1185">Reference proteome</keyword>
<dbReference type="Proteomes" id="UP000035080">
    <property type="component" value="Chromosome"/>
</dbReference>
<name>A0ABX6HSX3_9BURK</name>
<proteinExistence type="predicted"/>
<reference evidence="3 4" key="1">
    <citation type="journal article" date="2015" name="Genome Announc.">
        <title>Genome Sequences of Two Pandoraea pnomenusa Isolates Recovered 11 Months Apart from a Cystic Fibrosis Patient.</title>
        <authorList>
            <person name="Ee R."/>
            <person name="Ambrose M."/>
            <person name="Lazenby J."/>
            <person name="Williams P."/>
            <person name="Chan K.G."/>
            <person name="Roddam L."/>
        </authorList>
    </citation>
    <scope>NUCLEOTIDE SEQUENCE [LARGE SCALE GENOMIC DNA]</scope>
    <source>
        <strain evidence="3 4">6399</strain>
    </source>
</reference>
<dbReference type="Pfam" id="PF00487">
    <property type="entry name" value="FA_desaturase"/>
    <property type="match status" value="1"/>
</dbReference>
<keyword evidence="1" id="KW-0812">Transmembrane</keyword>
<keyword evidence="1" id="KW-0472">Membrane</keyword>
<feature type="transmembrane region" description="Helical" evidence="1">
    <location>
        <begin position="235"/>
        <end position="253"/>
    </location>
</feature>
<feature type="transmembrane region" description="Helical" evidence="1">
    <location>
        <begin position="175"/>
        <end position="194"/>
    </location>
</feature>
<feature type="transmembrane region" description="Helical" evidence="1">
    <location>
        <begin position="80"/>
        <end position="99"/>
    </location>
</feature>
<organism evidence="3 4">
    <name type="scientific">Pandoraea fibrosis</name>
    <dbReference type="NCBI Taxonomy" id="1891094"/>
    <lineage>
        <taxon>Bacteria</taxon>
        <taxon>Pseudomonadati</taxon>
        <taxon>Pseudomonadota</taxon>
        <taxon>Betaproteobacteria</taxon>
        <taxon>Burkholderiales</taxon>
        <taxon>Burkholderiaceae</taxon>
        <taxon>Pandoraea</taxon>
    </lineage>
</organism>
<evidence type="ECO:0000313" key="4">
    <source>
        <dbReference type="Proteomes" id="UP000035080"/>
    </source>
</evidence>
<feature type="transmembrane region" description="Helical" evidence="1">
    <location>
        <begin position="120"/>
        <end position="138"/>
    </location>
</feature>
<sequence>MENVVARPAEIDTATSAAVSVTPVSPDHPVPLTSETMVSPALWRHARPSRWNPWLIGLTGLTGLWQWLGLGWALRHWGDVATWTLIPVLLLTPMHWGLIHESIHGQLRLNARANERTGRALSLLLGLPFEIMRFGHLMHHRFTRQPFDRPDISALPANASVARRAQTWLGYQSRLLGGMWLAEVFAPVIAWLPVRRLPSLAMRALGSDPEDEDVRRRVVMFASDPVRRRRIQRDFLVLLAALAVALWAYGPWWPVFLATFAARGVWLSIADNLPHYGVGMDEPARARNFRAAVPARALLLNQHLHRVHHQYPTAPWHLLPSIDTAQPTAGPEIPYWHAVFRQFAGPLPAGTLATGTAATA</sequence>
<feature type="domain" description="Fatty acid desaturase" evidence="2">
    <location>
        <begin position="82"/>
        <end position="330"/>
    </location>
</feature>
<evidence type="ECO:0000313" key="3">
    <source>
        <dbReference type="EMBL" id="QHF14006.1"/>
    </source>
</evidence>
<evidence type="ECO:0000256" key="1">
    <source>
        <dbReference type="SAM" id="Phobius"/>
    </source>
</evidence>
<dbReference type="InterPro" id="IPR005804">
    <property type="entry name" value="FA_desaturase_dom"/>
</dbReference>
<protein>
    <submittedName>
        <fullName evidence="3">Fatty acid desaturase</fullName>
    </submittedName>
</protein>
<dbReference type="RefSeq" id="WP_080759414.1">
    <property type="nucleotide sequence ID" value="NZ_CP047385.1"/>
</dbReference>
<feature type="transmembrane region" description="Helical" evidence="1">
    <location>
        <begin position="54"/>
        <end position="74"/>
    </location>
</feature>
<dbReference type="CDD" id="cd01060">
    <property type="entry name" value="Membrane-FADS-like"/>
    <property type="match status" value="1"/>
</dbReference>
<accession>A0ABX6HSX3</accession>
<gene>
    <name evidence="3" type="ORF">PI93_016175</name>
</gene>
<evidence type="ECO:0000259" key="2">
    <source>
        <dbReference type="Pfam" id="PF00487"/>
    </source>
</evidence>